<dbReference type="AlphaFoldDB" id="A0A2P1PU64"/>
<keyword evidence="1" id="KW-0175">Coiled coil</keyword>
<evidence type="ECO:0000256" key="1">
    <source>
        <dbReference type="SAM" id="Coils"/>
    </source>
</evidence>
<evidence type="ECO:0000313" key="3">
    <source>
        <dbReference type="Proteomes" id="UP000241074"/>
    </source>
</evidence>
<dbReference type="InterPro" id="IPR007236">
    <property type="entry name" value="SlyX"/>
</dbReference>
<dbReference type="EMBL" id="CP027860">
    <property type="protein sequence ID" value="AVP98384.1"/>
    <property type="molecule type" value="Genomic_DNA"/>
</dbReference>
<protein>
    <recommendedName>
        <fullName evidence="4">SlyX protein</fullName>
    </recommendedName>
</protein>
<dbReference type="RefSeq" id="WP_106892305.1">
    <property type="nucleotide sequence ID" value="NZ_CP027860.1"/>
</dbReference>
<dbReference type="Pfam" id="PF04102">
    <property type="entry name" value="SlyX"/>
    <property type="match status" value="1"/>
</dbReference>
<keyword evidence="3" id="KW-1185">Reference proteome</keyword>
<proteinExistence type="predicted"/>
<sequence length="79" mass="8717">MTIAALSDQVAELARRLDDLESRFAFQDDVLGSISPGVALGARKMVDLESELQSLRREVAMLRVALGHDVRDEAPPPHY</sequence>
<evidence type="ECO:0000313" key="2">
    <source>
        <dbReference type="EMBL" id="AVP98384.1"/>
    </source>
</evidence>
<dbReference type="Proteomes" id="UP000241074">
    <property type="component" value="Chromosome"/>
</dbReference>
<gene>
    <name evidence="2" type="ORF">C7S18_14840</name>
</gene>
<dbReference type="KEGG" id="xba:C7S18_14840"/>
<organism evidence="2 3">
    <name type="scientific">Ahniella affigens</name>
    <dbReference type="NCBI Taxonomy" id="2021234"/>
    <lineage>
        <taxon>Bacteria</taxon>
        <taxon>Pseudomonadati</taxon>
        <taxon>Pseudomonadota</taxon>
        <taxon>Gammaproteobacteria</taxon>
        <taxon>Lysobacterales</taxon>
        <taxon>Rhodanobacteraceae</taxon>
        <taxon>Ahniella</taxon>
    </lineage>
</organism>
<reference evidence="2 3" key="1">
    <citation type="submission" date="2018-03" db="EMBL/GenBank/DDBJ databases">
        <title>Ahniella affigens gen. nov., sp. nov., a gammaproteobacterium isolated from sandy soil near a stream.</title>
        <authorList>
            <person name="Ko Y."/>
            <person name="Kim J.-H."/>
        </authorList>
    </citation>
    <scope>NUCLEOTIDE SEQUENCE [LARGE SCALE GENOMIC DNA]</scope>
    <source>
        <strain evidence="2 3">D13</strain>
    </source>
</reference>
<dbReference type="OrthoDB" id="8606883at2"/>
<name>A0A2P1PU64_9GAMM</name>
<accession>A0A2P1PU64</accession>
<reference evidence="2 3" key="2">
    <citation type="submission" date="2018-03" db="EMBL/GenBank/DDBJ databases">
        <authorList>
            <person name="Keele B.F."/>
        </authorList>
    </citation>
    <scope>NUCLEOTIDE SEQUENCE [LARGE SCALE GENOMIC DNA]</scope>
    <source>
        <strain evidence="2 3">D13</strain>
    </source>
</reference>
<evidence type="ECO:0008006" key="4">
    <source>
        <dbReference type="Google" id="ProtNLM"/>
    </source>
</evidence>
<dbReference type="Gene3D" id="1.20.5.300">
    <property type="match status" value="1"/>
</dbReference>
<feature type="coiled-coil region" evidence="1">
    <location>
        <begin position="3"/>
        <end position="65"/>
    </location>
</feature>